<gene>
    <name evidence="2" type="ORF">HBH26_03075</name>
</gene>
<dbReference type="GO" id="GO:0016787">
    <property type="term" value="F:hydrolase activity"/>
    <property type="evidence" value="ECO:0007669"/>
    <property type="project" value="UniProtKB-KW"/>
</dbReference>
<keyword evidence="2" id="KW-0378">Hydrolase</keyword>
<accession>A0ABX1CPD9</accession>
<organism evidence="2 3">
    <name type="scientific">Sphingomonas corticis</name>
    <dbReference type="NCBI Taxonomy" id="2722791"/>
    <lineage>
        <taxon>Bacteria</taxon>
        <taxon>Pseudomonadati</taxon>
        <taxon>Pseudomonadota</taxon>
        <taxon>Alphaproteobacteria</taxon>
        <taxon>Sphingomonadales</taxon>
        <taxon>Sphingomonadaceae</taxon>
        <taxon>Sphingomonas</taxon>
    </lineage>
</organism>
<proteinExistence type="predicted"/>
<dbReference type="InterPro" id="IPR042047">
    <property type="entry name" value="SleB_dom1"/>
</dbReference>
<evidence type="ECO:0000313" key="2">
    <source>
        <dbReference type="EMBL" id="NJR77597.1"/>
    </source>
</evidence>
<sequence>MSFATLGIAAQSAASLAQGPSTVPVSAHPLNELATTGEVPSFSVSDDSVPDVELQAPDARAGDVTVYPTLAAAVAAQDVDGAHDQALRCLAGAIYFESRGEPLAGQLGVAQVILNRAASGRFADNVCDVITQPGQFGFVRGGRIPDVPQNANWRRAIAVAKVALADAWDGAADKALFFNTSRPVGAKVKVAAIGNHLFYR</sequence>
<dbReference type="EMBL" id="JAAVJH010000002">
    <property type="protein sequence ID" value="NJR77597.1"/>
    <property type="molecule type" value="Genomic_DNA"/>
</dbReference>
<dbReference type="Proteomes" id="UP000732399">
    <property type="component" value="Unassembled WGS sequence"/>
</dbReference>
<name>A0ABX1CPD9_9SPHN</name>
<evidence type="ECO:0000259" key="1">
    <source>
        <dbReference type="Pfam" id="PF07486"/>
    </source>
</evidence>
<dbReference type="Pfam" id="PF07486">
    <property type="entry name" value="Hydrolase_2"/>
    <property type="match status" value="1"/>
</dbReference>
<protein>
    <submittedName>
        <fullName evidence="2">Cell wall hydrolase</fullName>
    </submittedName>
</protein>
<evidence type="ECO:0000313" key="3">
    <source>
        <dbReference type="Proteomes" id="UP000732399"/>
    </source>
</evidence>
<dbReference type="Gene3D" id="1.10.10.2520">
    <property type="entry name" value="Cell wall hydrolase SleB, domain 1"/>
    <property type="match status" value="1"/>
</dbReference>
<dbReference type="InterPro" id="IPR011105">
    <property type="entry name" value="Cell_wall_hydrolase_SleB"/>
</dbReference>
<keyword evidence="3" id="KW-1185">Reference proteome</keyword>
<feature type="domain" description="Cell wall hydrolase SleB" evidence="1">
    <location>
        <begin position="100"/>
        <end position="199"/>
    </location>
</feature>
<comment type="caution">
    <text evidence="2">The sequence shown here is derived from an EMBL/GenBank/DDBJ whole genome shotgun (WGS) entry which is preliminary data.</text>
</comment>
<reference evidence="2 3" key="1">
    <citation type="submission" date="2020-03" db="EMBL/GenBank/DDBJ databases">
        <authorList>
            <person name="Wang L."/>
            <person name="He N."/>
            <person name="Li Y."/>
            <person name="Fang Y."/>
            <person name="Zhang F."/>
        </authorList>
    </citation>
    <scope>NUCLEOTIDE SEQUENCE [LARGE SCALE GENOMIC DNA]</scope>
    <source>
        <strain evidence="2 3">36D10-4-7</strain>
    </source>
</reference>